<reference evidence="12 13" key="1">
    <citation type="journal article" date="2020" name="ISME J.">
        <title>Uncovering the hidden diversity of litter-decomposition mechanisms in mushroom-forming fungi.</title>
        <authorList>
            <person name="Floudas D."/>
            <person name="Bentzer J."/>
            <person name="Ahren D."/>
            <person name="Johansson T."/>
            <person name="Persson P."/>
            <person name="Tunlid A."/>
        </authorList>
    </citation>
    <scope>NUCLEOTIDE SEQUENCE [LARGE SCALE GENOMIC DNA]</scope>
    <source>
        <strain evidence="12 13">CBS 146.42</strain>
    </source>
</reference>
<dbReference type="PANTHER" id="PTHR12272">
    <property type="entry name" value="DEADENYLATION COMPLEX SUBUNIT PAN3"/>
    <property type="match status" value="1"/>
</dbReference>
<dbReference type="Gene3D" id="6.10.250.3160">
    <property type="match status" value="1"/>
</dbReference>
<name>A0A8H5D3Y9_9AGAR</name>
<feature type="compositionally biased region" description="Gly residues" evidence="9">
    <location>
        <begin position="512"/>
        <end position="539"/>
    </location>
</feature>
<evidence type="ECO:0000259" key="10">
    <source>
        <dbReference type="PROSITE" id="PS50011"/>
    </source>
</evidence>
<dbReference type="GO" id="GO:0000932">
    <property type="term" value="C:P-body"/>
    <property type="evidence" value="ECO:0007669"/>
    <property type="project" value="TreeGrafter"/>
</dbReference>
<dbReference type="GO" id="GO:0000289">
    <property type="term" value="P:nuclear-transcribed mRNA poly(A) tail shortening"/>
    <property type="evidence" value="ECO:0007669"/>
    <property type="project" value="UniProtKB-UniRule"/>
</dbReference>
<comment type="subunit">
    <text evidence="7">Homodimer. Forms a heterotrimer with a catalytic subunit PAN2 to form the poly(A)-nuclease (PAN) deadenylation complex. Interacts (via PAM-2 motif) with poly(A)-binding protein PAB1 (via PABC domain), conferring substrate specificity of the enzyme complex.</text>
</comment>
<evidence type="ECO:0000256" key="4">
    <source>
        <dbReference type="ARBA" id="ARBA00022741"/>
    </source>
</evidence>
<evidence type="ECO:0000256" key="6">
    <source>
        <dbReference type="ARBA" id="ARBA00023054"/>
    </source>
</evidence>
<evidence type="ECO:0000313" key="13">
    <source>
        <dbReference type="Proteomes" id="UP000559027"/>
    </source>
</evidence>
<comment type="similarity">
    <text evidence="7">Belongs to the protein kinase superfamily. PAN3 family.</text>
</comment>
<dbReference type="Proteomes" id="UP000559027">
    <property type="component" value="Unassembled WGS sequence"/>
</dbReference>
<evidence type="ECO:0000256" key="9">
    <source>
        <dbReference type="SAM" id="MobiDB-lite"/>
    </source>
</evidence>
<sequence length="697" mass="76939">MAFFARPSSTQVRISRPASEDTPSPRKDSTQRQCRNIVIYGHCKYQDKGCHYHHPSPTQESPPAPVAGSLSAAAVNAPVFVPKGAGPASPSPPTSPQPDYEHQTYDPYAYDQPEGTPVDEIGSGMDSMDASYYEDMQYPFVPPYDPSGVESWYTNPPPFMRQPLNYLLYTPQIPSNFVPSDTPTHFVPPSQQLRQQLQQQSETIRTVAPPGSGLPDECQGYHSFVPLEQVGTAGTERRKLGNWYSTVYRAIRTSDGRPYTLRRVENYRLMHQSAFSAIELWSSIQHPNIVSVQEAFTTKAFNDNSLVVVYAYYPNATTLYDLHFQKSSSTPATLASTSTPSKRSTSSSSATTSSTQQPDPSNLIPERTLWSYIIQIATAIKKVHDTGHPVRMIDPTKILVTSSNRIRLGSCGILDVLLYPHTTHNQQSGIVDASTLNQMNQLNNYALMQEDLTMFGRLLFCLACAGNPSAWTAPMFQKSLDWMGRWYKPEVKSVCLWLISKAGNARHHHHGGGGSSGSGGSGAGGGGGGGQHNGSAGGGQGVKSIDQLLDMIRPKIVAEMEESMLATDRLEAELLSELENARLVRLLCKFGFINERPEFALEPRWSETGDRYIIKLFRDYVFHQVDEHGNPVVNMTHVLTCLNKLDAGSEERIMLVSRDDTSCLVVSYKEIKACMEGAFSDLARPNVSAQVAFQPAR</sequence>
<evidence type="ECO:0000256" key="1">
    <source>
        <dbReference type="ARBA" id="ARBA00004496"/>
    </source>
</evidence>
<keyword evidence="3 7" id="KW-0507">mRNA processing</keyword>
<keyword evidence="8" id="KW-0862">Zinc</keyword>
<dbReference type="PROSITE" id="PS50011">
    <property type="entry name" value="PROTEIN_KINASE_DOM"/>
    <property type="match status" value="1"/>
</dbReference>
<feature type="coiled-coil region" evidence="7">
    <location>
        <begin position="554"/>
        <end position="592"/>
    </location>
</feature>
<dbReference type="GO" id="GO:0006397">
    <property type="term" value="P:mRNA processing"/>
    <property type="evidence" value="ECO:0007669"/>
    <property type="project" value="UniProtKB-KW"/>
</dbReference>
<evidence type="ECO:0000259" key="11">
    <source>
        <dbReference type="PROSITE" id="PS50103"/>
    </source>
</evidence>
<keyword evidence="2 7" id="KW-0963">Cytoplasm</keyword>
<feature type="domain" description="C3H1-type" evidence="11">
    <location>
        <begin position="28"/>
        <end position="57"/>
    </location>
</feature>
<gene>
    <name evidence="7" type="primary">PAN3</name>
    <name evidence="12" type="ORF">D9756_007850</name>
</gene>
<dbReference type="Gene3D" id="1.20.5.5160">
    <property type="match status" value="1"/>
</dbReference>
<comment type="function">
    <text evidence="7">Regulatory subunit of the poly(A)-nuclease (PAN) deadenylation complex, one of two cytoplasmic mRNA deadenylases involved in mRNA turnover. PAN specifically shortens poly(A) tails of RNA and the activity is stimulated by poly(A)-binding protein PAB1. PAN deadenylation is followed by rapid degradation of the shortened mRNA tails by the CCR4-NOT complex. Deadenylated mRNAs are then degraded by two alternative mechanisms, namely exosome-mediated 3'-5' exonucleolytic degradation, or deadenlyation-dependent mRNA decaping and subsequent 5'-3' exonucleolytic degradation by XRN1. May also be involved in post-transcriptional maturation of mRNA poly(A) tails. PAN3 acts as a positive regulator for PAN activity, recruiting the catalytic subunit PAN2 to mRNA via its interaction with RNA and with PAB1.</text>
</comment>
<keyword evidence="4 7" id="KW-0547">Nucleotide-binding</keyword>
<evidence type="ECO:0000256" key="7">
    <source>
        <dbReference type="HAMAP-Rule" id="MF_03181"/>
    </source>
</evidence>
<dbReference type="HAMAP" id="MF_03181">
    <property type="entry name" value="PAN3"/>
    <property type="match status" value="1"/>
</dbReference>
<feature type="binding site" evidence="7">
    <location>
        <begin position="396"/>
        <end position="397"/>
    </location>
    <ligand>
        <name>ATP</name>
        <dbReference type="ChEBI" id="CHEBI:30616"/>
    </ligand>
</feature>
<keyword evidence="13" id="KW-1185">Reference proteome</keyword>
<dbReference type="SUPFAM" id="SSF56112">
    <property type="entry name" value="Protein kinase-like (PK-like)"/>
    <property type="match status" value="1"/>
</dbReference>
<protein>
    <recommendedName>
        <fullName evidence="7">PAN2-PAN3 deadenylation complex subunit PAN3</fullName>
    </recommendedName>
    <alternativeName>
        <fullName evidence="7">PAB1P-dependent poly(A)-specific ribonuclease</fullName>
    </alternativeName>
    <alternativeName>
        <fullName evidence="7">Poly(A)-nuclease deadenylation complex subunit 3</fullName>
        <shortName evidence="7">PAN deadenylation complex subunit 3</shortName>
    </alternativeName>
</protein>
<dbReference type="InterPro" id="IPR000571">
    <property type="entry name" value="Znf_CCCH"/>
</dbReference>
<comment type="caution">
    <text evidence="7">Lacks conserved residue(s) required for the propagation of feature annotation.</text>
</comment>
<feature type="region of interest" description="Disordered" evidence="9">
    <location>
        <begin position="508"/>
        <end position="539"/>
    </location>
</feature>
<comment type="subcellular location">
    <subcellularLocation>
        <location evidence="1 7">Cytoplasm</location>
    </subcellularLocation>
</comment>
<evidence type="ECO:0000256" key="8">
    <source>
        <dbReference type="PROSITE-ProRule" id="PRU00723"/>
    </source>
</evidence>
<dbReference type="FunFam" id="1.10.287.3700:FF:000001">
    <property type="entry name" value="PAN2-PAN3 deadenylation complex subunit PAN3"/>
    <property type="match status" value="1"/>
</dbReference>
<dbReference type="EMBL" id="JAACJO010000010">
    <property type="protein sequence ID" value="KAF5353209.1"/>
    <property type="molecule type" value="Genomic_DNA"/>
</dbReference>
<dbReference type="OrthoDB" id="204958at2759"/>
<dbReference type="InterPro" id="IPR041332">
    <property type="entry name" value="Pan3_CK"/>
</dbReference>
<dbReference type="Gene3D" id="1.10.510.10">
    <property type="entry name" value="Transferase(Phosphotransferase) domain 1"/>
    <property type="match status" value="1"/>
</dbReference>
<proteinExistence type="inferred from homology"/>
<feature type="compositionally biased region" description="Low complexity" evidence="9">
    <location>
        <begin position="331"/>
        <end position="355"/>
    </location>
</feature>
<keyword evidence="8" id="KW-0479">Metal-binding</keyword>
<evidence type="ECO:0000256" key="3">
    <source>
        <dbReference type="ARBA" id="ARBA00022664"/>
    </source>
</evidence>
<feature type="region of interest" description="Disordered" evidence="9">
    <location>
        <begin position="1"/>
        <end position="32"/>
    </location>
</feature>
<comment type="caution">
    <text evidence="12">The sequence shown here is derived from an EMBL/GenBank/DDBJ whole genome shotgun (WGS) entry which is preliminary data.</text>
</comment>
<feature type="binding site" evidence="7">
    <location>
        <position position="262"/>
    </location>
    <ligand>
        <name>ATP</name>
        <dbReference type="ChEBI" id="CHEBI:30616"/>
    </ligand>
</feature>
<comment type="domain">
    <text evidence="7">Contains a pseudokinase domain. The protein kinase domain is predicted to be catalytically inactive because some of the residues important for catalytic activity are substituted and it lacks the equivalent of the binding site for a peptide substrate. However, it has retained an ATP-binding site and ATP-binding is required for mRNA degradation, stimulating the activity of the PAN2 nuclease in vitro. The nucleotide-binding site is juxtaposed to the RNase active site of PAN2 in the complex and may actually bind nucleosides of a poly(A) RNA rather than ATP, feeding the poly(A)-tail to the active site of the deadenylase and thus increasing the efficiency with which this distributive enzyme degrades oligo(A) RNAs.</text>
</comment>
<dbReference type="InterPro" id="IPR000719">
    <property type="entry name" value="Prot_kinase_dom"/>
</dbReference>
<feature type="region of interest" description="Disordered" evidence="9">
    <location>
        <begin position="331"/>
        <end position="363"/>
    </location>
</feature>
<feature type="region of interest" description="Disordered" evidence="9">
    <location>
        <begin position="81"/>
        <end position="108"/>
    </location>
</feature>
<dbReference type="Pfam" id="PF18101">
    <property type="entry name" value="Pan3_CK"/>
    <property type="match status" value="1"/>
</dbReference>
<dbReference type="GO" id="GO:0008143">
    <property type="term" value="F:poly(A) binding"/>
    <property type="evidence" value="ECO:0007669"/>
    <property type="project" value="TreeGrafter"/>
</dbReference>
<evidence type="ECO:0000256" key="5">
    <source>
        <dbReference type="ARBA" id="ARBA00022840"/>
    </source>
</evidence>
<evidence type="ECO:0000313" key="12">
    <source>
        <dbReference type="EMBL" id="KAF5353209.1"/>
    </source>
</evidence>
<evidence type="ECO:0000256" key="2">
    <source>
        <dbReference type="ARBA" id="ARBA00022490"/>
    </source>
</evidence>
<dbReference type="InterPro" id="IPR011009">
    <property type="entry name" value="Kinase-like_dom_sf"/>
</dbReference>
<dbReference type="InterPro" id="IPR030844">
    <property type="entry name" value="PAN3"/>
</dbReference>
<accession>A0A8H5D3Y9</accession>
<keyword evidence="5 7" id="KW-0067">ATP-binding</keyword>
<dbReference type="GO" id="GO:0031251">
    <property type="term" value="C:PAN complex"/>
    <property type="evidence" value="ECO:0007669"/>
    <property type="project" value="UniProtKB-UniRule"/>
</dbReference>
<feature type="zinc finger region" description="C3H1-type" evidence="8">
    <location>
        <begin position="28"/>
        <end position="57"/>
    </location>
</feature>
<keyword evidence="8" id="KW-0863">Zinc-finger</keyword>
<feature type="domain" description="Protein kinase" evidence="10">
    <location>
        <begin position="224"/>
        <end position="575"/>
    </location>
</feature>
<dbReference type="Pfam" id="PF25586">
    <property type="entry name" value="zf-CCCH_PAN3"/>
    <property type="match status" value="1"/>
</dbReference>
<organism evidence="12 13">
    <name type="scientific">Leucocoprinus leucothites</name>
    <dbReference type="NCBI Taxonomy" id="201217"/>
    <lineage>
        <taxon>Eukaryota</taxon>
        <taxon>Fungi</taxon>
        <taxon>Dikarya</taxon>
        <taxon>Basidiomycota</taxon>
        <taxon>Agaricomycotina</taxon>
        <taxon>Agaricomycetes</taxon>
        <taxon>Agaricomycetidae</taxon>
        <taxon>Agaricales</taxon>
        <taxon>Agaricineae</taxon>
        <taxon>Agaricaceae</taxon>
        <taxon>Leucocoprinus</taxon>
    </lineage>
</organism>
<comment type="domain">
    <text evidence="7">The pseudokinase domain, the coiled-coil (CC), and C-terminal knob domain (CK) form a structural unit (PKC) that forms an extensive high-affinity interaction surface for PAN2.</text>
</comment>
<dbReference type="Gene3D" id="1.10.287.3700">
    <property type="match status" value="1"/>
</dbReference>
<dbReference type="GO" id="GO:0004672">
    <property type="term" value="F:protein kinase activity"/>
    <property type="evidence" value="ECO:0007669"/>
    <property type="project" value="InterPro"/>
</dbReference>
<feature type="region of interest" description="Knob domain" evidence="7">
    <location>
        <begin position="593"/>
        <end position="697"/>
    </location>
</feature>
<dbReference type="GO" id="GO:0005524">
    <property type="term" value="F:ATP binding"/>
    <property type="evidence" value="ECO:0007669"/>
    <property type="project" value="UniProtKB-UniRule"/>
</dbReference>
<dbReference type="PANTHER" id="PTHR12272:SF11">
    <property type="entry name" value="PAN2-PAN3 DEADENYLATION COMPLEX SUBUNIT PAN3"/>
    <property type="match status" value="1"/>
</dbReference>
<keyword evidence="6 7" id="KW-0175">Coiled coil</keyword>
<dbReference type="PROSITE" id="PS50103">
    <property type="entry name" value="ZF_C3H1"/>
    <property type="match status" value="1"/>
</dbReference>
<comment type="domain">
    <text evidence="7">The N-terminal zinc finger binds to poly(A) RNA.</text>
</comment>
<dbReference type="AlphaFoldDB" id="A0A8H5D3Y9"/>
<dbReference type="GO" id="GO:0008270">
    <property type="term" value="F:zinc ion binding"/>
    <property type="evidence" value="ECO:0007669"/>
    <property type="project" value="UniProtKB-KW"/>
</dbReference>